<evidence type="ECO:0000313" key="3">
    <source>
        <dbReference type="Proteomes" id="UP000324222"/>
    </source>
</evidence>
<feature type="compositionally biased region" description="Basic and acidic residues" evidence="1">
    <location>
        <begin position="18"/>
        <end position="27"/>
    </location>
</feature>
<sequence length="76" mass="8762">MKPPLLDEDTYTKKHQGHAKEEAERFNKAPRNILNKSQKGKRFVNLLEEIPKTPTIRDVQVHKSGVPVHSHSSHQE</sequence>
<protein>
    <submittedName>
        <fullName evidence="2">Uncharacterized protein</fullName>
    </submittedName>
</protein>
<comment type="caution">
    <text evidence="2">The sequence shown here is derived from an EMBL/GenBank/DDBJ whole genome shotgun (WGS) entry which is preliminary data.</text>
</comment>
<gene>
    <name evidence="2" type="ORF">E2C01_048306</name>
</gene>
<organism evidence="2 3">
    <name type="scientific">Portunus trituberculatus</name>
    <name type="common">Swimming crab</name>
    <name type="synonym">Neptunus trituberculatus</name>
    <dbReference type="NCBI Taxonomy" id="210409"/>
    <lineage>
        <taxon>Eukaryota</taxon>
        <taxon>Metazoa</taxon>
        <taxon>Ecdysozoa</taxon>
        <taxon>Arthropoda</taxon>
        <taxon>Crustacea</taxon>
        <taxon>Multicrustacea</taxon>
        <taxon>Malacostraca</taxon>
        <taxon>Eumalacostraca</taxon>
        <taxon>Eucarida</taxon>
        <taxon>Decapoda</taxon>
        <taxon>Pleocyemata</taxon>
        <taxon>Brachyura</taxon>
        <taxon>Eubrachyura</taxon>
        <taxon>Portunoidea</taxon>
        <taxon>Portunidae</taxon>
        <taxon>Portuninae</taxon>
        <taxon>Portunus</taxon>
    </lineage>
</organism>
<evidence type="ECO:0000313" key="2">
    <source>
        <dbReference type="EMBL" id="MPC54391.1"/>
    </source>
</evidence>
<dbReference type="Proteomes" id="UP000324222">
    <property type="component" value="Unassembled WGS sequence"/>
</dbReference>
<evidence type="ECO:0000256" key="1">
    <source>
        <dbReference type="SAM" id="MobiDB-lite"/>
    </source>
</evidence>
<accession>A0A5B7G3G1</accession>
<dbReference type="EMBL" id="VSRR010012323">
    <property type="protein sequence ID" value="MPC54391.1"/>
    <property type="molecule type" value="Genomic_DNA"/>
</dbReference>
<reference evidence="2 3" key="1">
    <citation type="submission" date="2019-05" db="EMBL/GenBank/DDBJ databases">
        <title>Another draft genome of Portunus trituberculatus and its Hox gene families provides insights of decapod evolution.</title>
        <authorList>
            <person name="Jeong J.-H."/>
            <person name="Song I."/>
            <person name="Kim S."/>
            <person name="Choi T."/>
            <person name="Kim D."/>
            <person name="Ryu S."/>
            <person name="Kim W."/>
        </authorList>
    </citation>
    <scope>NUCLEOTIDE SEQUENCE [LARGE SCALE GENOMIC DNA]</scope>
    <source>
        <tissue evidence="2">Muscle</tissue>
    </source>
</reference>
<feature type="region of interest" description="Disordered" evidence="1">
    <location>
        <begin position="1"/>
        <end position="37"/>
    </location>
</feature>
<proteinExistence type="predicted"/>
<keyword evidence="3" id="KW-1185">Reference proteome</keyword>
<name>A0A5B7G3G1_PORTR</name>
<dbReference type="AlphaFoldDB" id="A0A5B7G3G1"/>